<reference evidence="13" key="1">
    <citation type="submission" date="2016-04" db="EMBL/GenBank/DDBJ databases">
        <authorList>
            <person name="Evans L.H."/>
            <person name="Alamgir A."/>
            <person name="Owens N."/>
            <person name="Weber N.D."/>
            <person name="Virtaneva K."/>
            <person name="Barbian K."/>
            <person name="Babar A."/>
            <person name="Rosenke K."/>
        </authorList>
    </citation>
    <scope>NUCLEOTIDE SEQUENCE</scope>
    <source>
        <strain evidence="13">86</strain>
    </source>
</reference>
<evidence type="ECO:0000259" key="12">
    <source>
        <dbReference type="Pfam" id="PF16192"/>
    </source>
</evidence>
<feature type="domain" description="Protein O-mannosyl-transferase C-terminal four TM" evidence="12">
    <location>
        <begin position="493"/>
        <end position="673"/>
    </location>
</feature>
<dbReference type="Pfam" id="PF16192">
    <property type="entry name" value="PMT_4TMC"/>
    <property type="match status" value="1"/>
</dbReference>
<evidence type="ECO:0000256" key="3">
    <source>
        <dbReference type="ARBA" id="ARBA00007222"/>
    </source>
</evidence>
<dbReference type="InterPro" id="IPR032421">
    <property type="entry name" value="PMT_4TMC"/>
</dbReference>
<proteinExistence type="inferred from homology"/>
<keyword evidence="5 10" id="KW-0808">Transferase</keyword>
<feature type="transmembrane region" description="Helical" evidence="10">
    <location>
        <begin position="602"/>
        <end position="621"/>
    </location>
</feature>
<dbReference type="GO" id="GO:0005886">
    <property type="term" value="C:plasma membrane"/>
    <property type="evidence" value="ECO:0007669"/>
    <property type="project" value="UniProtKB-SubCell"/>
</dbReference>
<comment type="subcellular location">
    <subcellularLocation>
        <location evidence="10">Cell membrane</location>
    </subcellularLocation>
    <subcellularLocation>
        <location evidence="1">Endomembrane system</location>
        <topology evidence="1">Multi-pass membrane protein</topology>
    </subcellularLocation>
</comment>
<feature type="domain" description="ArnT-like N-terminal" evidence="11">
    <location>
        <begin position="267"/>
        <end position="475"/>
    </location>
</feature>
<comment type="pathway">
    <text evidence="2 10">Protein modification; protein glycosylation.</text>
</comment>
<evidence type="ECO:0000256" key="8">
    <source>
        <dbReference type="ARBA" id="ARBA00023136"/>
    </source>
</evidence>
<evidence type="ECO:0000313" key="13">
    <source>
        <dbReference type="EMBL" id="SBV92859.1"/>
    </source>
</evidence>
<comment type="similarity">
    <text evidence="3 10">Belongs to the glycosyltransferase 39 family.</text>
</comment>
<evidence type="ECO:0000256" key="7">
    <source>
        <dbReference type="ARBA" id="ARBA00022989"/>
    </source>
</evidence>
<feature type="transmembrane region" description="Helical" evidence="10">
    <location>
        <begin position="315"/>
        <end position="333"/>
    </location>
</feature>
<feature type="transmembrane region" description="Helical" evidence="10">
    <location>
        <begin position="579"/>
        <end position="596"/>
    </location>
</feature>
<feature type="transmembrane region" description="Helical" evidence="10">
    <location>
        <begin position="370"/>
        <end position="387"/>
    </location>
</feature>
<dbReference type="InterPro" id="IPR003342">
    <property type="entry name" value="ArnT-like_N"/>
</dbReference>
<keyword evidence="6 10" id="KW-0812">Transmembrane</keyword>
<organism evidence="13">
    <name type="scientific">uncultured Eubacteriales bacterium</name>
    <dbReference type="NCBI Taxonomy" id="172733"/>
    <lineage>
        <taxon>Bacteria</taxon>
        <taxon>Bacillati</taxon>
        <taxon>Bacillota</taxon>
        <taxon>Clostridia</taxon>
        <taxon>Eubacteriales</taxon>
        <taxon>environmental samples</taxon>
    </lineage>
</organism>
<accession>A0A212J088</accession>
<keyword evidence="8 10" id="KW-0472">Membrane</keyword>
<keyword evidence="10" id="KW-1003">Cell membrane</keyword>
<dbReference type="InterPro" id="IPR027005">
    <property type="entry name" value="PMT-like"/>
</dbReference>
<feature type="transmembrane region" description="Helical" evidence="10">
    <location>
        <begin position="457"/>
        <end position="478"/>
    </location>
</feature>
<dbReference type="Gene3D" id="2.60.120.260">
    <property type="entry name" value="Galactose-binding domain-like"/>
    <property type="match status" value="1"/>
</dbReference>
<feature type="transmembrane region" description="Helical" evidence="10">
    <location>
        <begin position="633"/>
        <end position="654"/>
    </location>
</feature>
<feature type="transmembrane region" description="Helical" evidence="10">
    <location>
        <begin position="555"/>
        <end position="572"/>
    </location>
</feature>
<gene>
    <name evidence="13" type="ORF">KL86CLO1_10304</name>
</gene>
<evidence type="ECO:0000256" key="6">
    <source>
        <dbReference type="ARBA" id="ARBA00022692"/>
    </source>
</evidence>
<evidence type="ECO:0000256" key="10">
    <source>
        <dbReference type="RuleBase" id="RU367007"/>
    </source>
</evidence>
<dbReference type="SUPFAM" id="SSF49785">
    <property type="entry name" value="Galactose-binding domain-like"/>
    <property type="match status" value="1"/>
</dbReference>
<dbReference type="GO" id="GO:0012505">
    <property type="term" value="C:endomembrane system"/>
    <property type="evidence" value="ECO:0007669"/>
    <property type="project" value="UniProtKB-SubCell"/>
</dbReference>
<protein>
    <recommendedName>
        <fullName evidence="9 10">Polyprenol-phosphate-mannose--protein mannosyltransferase</fullName>
        <ecNumber evidence="10">2.4.1.-</ecNumber>
    </recommendedName>
</protein>
<dbReference type="InterPro" id="IPR008979">
    <property type="entry name" value="Galactose-bd-like_sf"/>
</dbReference>
<dbReference type="PANTHER" id="PTHR10050">
    <property type="entry name" value="DOLICHYL-PHOSPHATE-MANNOSE--PROTEIN MANNOSYLTRANSFERASE"/>
    <property type="match status" value="1"/>
</dbReference>
<feature type="transmembrane region" description="Helical" evidence="10">
    <location>
        <begin position="30"/>
        <end position="49"/>
    </location>
</feature>
<keyword evidence="4 10" id="KW-0328">Glycosyltransferase</keyword>
<evidence type="ECO:0000256" key="4">
    <source>
        <dbReference type="ARBA" id="ARBA00022676"/>
    </source>
</evidence>
<evidence type="ECO:0000256" key="2">
    <source>
        <dbReference type="ARBA" id="ARBA00004922"/>
    </source>
</evidence>
<dbReference type="GO" id="GO:0004169">
    <property type="term" value="F:dolichyl-phosphate-mannose-protein mannosyltransferase activity"/>
    <property type="evidence" value="ECO:0007669"/>
    <property type="project" value="UniProtKB-UniRule"/>
</dbReference>
<dbReference type="UniPathway" id="UPA00378"/>
<comment type="function">
    <text evidence="10">Protein O-mannosyltransferase that catalyzes the transfer of a single mannose residue from a polyprenol phospho-mannosyl lipidic donor to the hydroxyl group of selected serine and threonine residues in acceptor proteins.</text>
</comment>
<evidence type="ECO:0000259" key="11">
    <source>
        <dbReference type="Pfam" id="PF02366"/>
    </source>
</evidence>
<evidence type="ECO:0000256" key="1">
    <source>
        <dbReference type="ARBA" id="ARBA00004127"/>
    </source>
</evidence>
<sequence length="675" mass="76426">MPLPPIFYFALRRCPMADLIRQITPYITPVLLWPILCLAAIVCLFVYYWRAISPRTGTLEWVAQASSPRERFSFSFQLHPMARKDALPLILLTAVYAATAFFQLGSFVNPQNFCQLASGVTATFALSEERTLTRVMYYPGLNTGSYTLEVSADGETWYTLMFQEKEEDTPAYSYWAKNGGSTAASLSQKYSDMFKWLEVEPQEAIQAKFLRLTGHPDGSKPWVEVGELALYDQDGTLITGSAVAYTDERAALLFDEQTSVPASPSWYNSSYFDEIYHPRTALENIRNIYPYEITHPPLGKLLMSLGIRAFGMTPFGWRFVGTLFGVGMLPLLYVFLKNLFGKTAIALCGTALFAFDFMHLTQTRIATIDTYGVFFILAMYFFMYRYLTLPAGTSFKKGALPLFLSGLMWGIGAASKWTVIYGAVGLALLYFAGLFFKWRDWPREEGAPRFGPWVAKTLLFSILCFVAIPAVIYTLSYIPYAAARGEVTVQTVIKEMLDNQKYMLNYHKGVNEPHGYSSRWYQWIVDGRPILYYLDTSKEYTQGLKTAFGAFDNPIVSWAGLIALGTCAIQAVRRRCGKAFFIVVGFFSQLGPWFLIGRTTFAYHYFPSILFLVLALAYVMNDLAERQPRGWRWAVYGTTGAAAGLYAAFYPVLIGLEVPVWYTSNFLRWLPSWPF</sequence>
<dbReference type="Pfam" id="PF02366">
    <property type="entry name" value="PMT"/>
    <property type="match status" value="1"/>
</dbReference>
<feature type="transmembrane region" description="Helical" evidence="10">
    <location>
        <begin position="86"/>
        <end position="108"/>
    </location>
</feature>
<feature type="transmembrane region" description="Helical" evidence="10">
    <location>
        <begin position="407"/>
        <end position="436"/>
    </location>
</feature>
<dbReference type="EC" id="2.4.1.-" evidence="10"/>
<dbReference type="AlphaFoldDB" id="A0A212J088"/>
<dbReference type="EMBL" id="FLUN01000001">
    <property type="protein sequence ID" value="SBV92859.1"/>
    <property type="molecule type" value="Genomic_DNA"/>
</dbReference>
<name>A0A212J088_9FIRM</name>
<evidence type="ECO:0000256" key="5">
    <source>
        <dbReference type="ARBA" id="ARBA00022679"/>
    </source>
</evidence>
<keyword evidence="7 10" id="KW-1133">Transmembrane helix</keyword>
<evidence type="ECO:0000256" key="9">
    <source>
        <dbReference type="ARBA" id="ARBA00093617"/>
    </source>
</evidence>